<sequence length="125" mass="13432">MIVDPPVSDLPIKKASRPEIVVGSVTIRLEEGASVGRNLNPENIWSLSRTTPMACSPTSAGPRTAGSHIARAAAAWSRTASDRRLRCSEPVCRAEFLVTSGSVVANRKLSFKKTIMAIWEEITAA</sequence>
<organism evidence="1 2">
    <name type="scientific">Rhizobium etli</name>
    <dbReference type="NCBI Taxonomy" id="29449"/>
    <lineage>
        <taxon>Bacteria</taxon>
        <taxon>Pseudomonadati</taxon>
        <taxon>Pseudomonadota</taxon>
        <taxon>Alphaproteobacteria</taxon>
        <taxon>Hyphomicrobiales</taxon>
        <taxon>Rhizobiaceae</taxon>
        <taxon>Rhizobium/Agrobacterium group</taxon>
        <taxon>Rhizobium</taxon>
    </lineage>
</organism>
<name>A0AAN1BLA8_RHIET</name>
<evidence type="ECO:0000313" key="1">
    <source>
        <dbReference type="EMBL" id="ARQ13354.1"/>
    </source>
</evidence>
<keyword evidence="1" id="KW-0614">Plasmid</keyword>
<dbReference type="AlphaFoldDB" id="A0AAN1BLA8"/>
<dbReference type="Proteomes" id="UP000194159">
    <property type="component" value="Plasmid pRetNXC12d"/>
</dbReference>
<dbReference type="RefSeq" id="WP_157700448.1">
    <property type="nucleotide sequence ID" value="NZ_CP020910.1"/>
</dbReference>
<evidence type="ECO:0000313" key="2">
    <source>
        <dbReference type="Proteomes" id="UP000194159"/>
    </source>
</evidence>
<accession>A0AAN1BLA8</accession>
<gene>
    <name evidence="1" type="ORF">NXC12_PD00260</name>
</gene>
<proteinExistence type="predicted"/>
<geneLocation type="plasmid" evidence="2">
    <name>pretnxc12d</name>
</geneLocation>
<dbReference type="EMBL" id="CP020910">
    <property type="protein sequence ID" value="ARQ13354.1"/>
    <property type="molecule type" value="Genomic_DNA"/>
</dbReference>
<protein>
    <submittedName>
        <fullName evidence="1">Uncharacterized protein</fullName>
    </submittedName>
</protein>
<reference evidence="1 2" key="1">
    <citation type="submission" date="2017-04" db="EMBL/GenBank/DDBJ databases">
        <title>Complete genome sequences of Rhizobium genomic linages associated to common bean (phaseolus vulgaris).</title>
        <authorList>
            <person name="Santamaria R.I."/>
            <person name="Bustos P."/>
            <person name="Perez-Carrascal O."/>
            <person name="Martinez-Flores I."/>
            <person name="Juarez S."/>
            <person name="Lozano L."/>
            <person name="Miranda F."/>
            <person name="Vinuesa P."/>
            <person name="Martinez-Romero E."/>
            <person name="Cevallos M.A."/>
            <person name="Romero D."/>
            <person name="Davila G."/>
            <person name="Gonzalez V."/>
        </authorList>
    </citation>
    <scope>NUCLEOTIDE SEQUENCE [LARGE SCALE GENOMIC DNA]</scope>
    <source>
        <strain evidence="1 2">NXC12</strain>
        <plasmid evidence="2">pretnxc12d</plasmid>
    </source>
</reference>